<feature type="region of interest" description="Disordered" evidence="1">
    <location>
        <begin position="34"/>
        <end position="60"/>
    </location>
</feature>
<dbReference type="InterPro" id="IPR027417">
    <property type="entry name" value="P-loop_NTPase"/>
</dbReference>
<gene>
    <name evidence="3" type="ORF">CPLU01_15338</name>
</gene>
<dbReference type="Proteomes" id="UP000654918">
    <property type="component" value="Unassembled WGS sequence"/>
</dbReference>
<dbReference type="GO" id="GO:0005874">
    <property type="term" value="C:microtubule"/>
    <property type="evidence" value="ECO:0007669"/>
    <property type="project" value="TreeGrafter"/>
</dbReference>
<evidence type="ECO:0000313" key="4">
    <source>
        <dbReference type="Proteomes" id="UP000654918"/>
    </source>
</evidence>
<dbReference type="AlphaFoldDB" id="A0A8H6JC26"/>
<protein>
    <submittedName>
        <fullName evidence="3">Dynamin family protein</fullName>
    </submittedName>
</protein>
<proteinExistence type="predicted"/>
<feature type="compositionally biased region" description="Basic and acidic residues" evidence="1">
    <location>
        <begin position="45"/>
        <end position="60"/>
    </location>
</feature>
<sequence>ARADREALVGFYQNIIPGDYSRLAAAIKQASRHIIGSSNSKKSRKGDSFSDDHIYRSPEQTDKKVVDEMVRGYSREKRNALLLVVTARIHEAIQRAPDEVGNADASGTRTLGAITNLDAAYNEREVLARLANRGSWNPRYGWHCLRNLGGEERMNGADRDALEATYFGENWTHVDETSKGIRHLRPKLSKFLASQLRVHLPELVSEVIGRIGVIKGQLEMLRKRTTSEREQRDYLSRIALDFQHLCCNTVNGQYGEGTGPPHLQAFFNNQNDSRNKQHDKRLQAVVRAMGQLFNSTMITNGKSTELTEVDVETRSPSARFGRRLRRST</sequence>
<dbReference type="PANTHER" id="PTHR11566">
    <property type="entry name" value="DYNAMIN"/>
    <property type="match status" value="1"/>
</dbReference>
<dbReference type="GO" id="GO:0008017">
    <property type="term" value="F:microtubule binding"/>
    <property type="evidence" value="ECO:0007669"/>
    <property type="project" value="TreeGrafter"/>
</dbReference>
<feature type="non-terminal residue" evidence="3">
    <location>
        <position position="1"/>
    </location>
</feature>
<comment type="caution">
    <text evidence="3">The sequence shown here is derived from an EMBL/GenBank/DDBJ whole genome shotgun (WGS) entry which is preliminary data.</text>
</comment>
<dbReference type="Gene3D" id="3.40.50.300">
    <property type="entry name" value="P-loop containing nucleotide triphosphate hydrolases"/>
    <property type="match status" value="1"/>
</dbReference>
<dbReference type="EMBL" id="WIGO01000502">
    <property type="protein sequence ID" value="KAF6810295.1"/>
    <property type="molecule type" value="Genomic_DNA"/>
</dbReference>
<feature type="domain" description="Dynamin stalk" evidence="2">
    <location>
        <begin position="157"/>
        <end position="272"/>
    </location>
</feature>
<accession>A0A8H6JC26</accession>
<dbReference type="GO" id="GO:0000266">
    <property type="term" value="P:mitochondrial fission"/>
    <property type="evidence" value="ECO:0007669"/>
    <property type="project" value="TreeGrafter"/>
</dbReference>
<evidence type="ECO:0000259" key="2">
    <source>
        <dbReference type="Pfam" id="PF01031"/>
    </source>
</evidence>
<dbReference type="Pfam" id="PF01031">
    <property type="entry name" value="Dynamin_M"/>
    <property type="match status" value="1"/>
</dbReference>
<name>A0A8H6JC26_9PEZI</name>
<dbReference type="GO" id="GO:0003924">
    <property type="term" value="F:GTPase activity"/>
    <property type="evidence" value="ECO:0007669"/>
    <property type="project" value="TreeGrafter"/>
</dbReference>
<organism evidence="3 4">
    <name type="scientific">Colletotrichum plurivorum</name>
    <dbReference type="NCBI Taxonomy" id="2175906"/>
    <lineage>
        <taxon>Eukaryota</taxon>
        <taxon>Fungi</taxon>
        <taxon>Dikarya</taxon>
        <taxon>Ascomycota</taxon>
        <taxon>Pezizomycotina</taxon>
        <taxon>Sordariomycetes</taxon>
        <taxon>Hypocreomycetidae</taxon>
        <taxon>Glomerellales</taxon>
        <taxon>Glomerellaceae</taxon>
        <taxon>Colletotrichum</taxon>
        <taxon>Colletotrichum orchidearum species complex</taxon>
    </lineage>
</organism>
<keyword evidence="4" id="KW-1185">Reference proteome</keyword>
<dbReference type="GO" id="GO:0048312">
    <property type="term" value="P:intracellular distribution of mitochondria"/>
    <property type="evidence" value="ECO:0007669"/>
    <property type="project" value="TreeGrafter"/>
</dbReference>
<evidence type="ECO:0000256" key="1">
    <source>
        <dbReference type="SAM" id="MobiDB-lite"/>
    </source>
</evidence>
<dbReference type="PANTHER" id="PTHR11566:SF21">
    <property type="entry name" value="DYNAMIN RELATED PROTEIN 1, ISOFORM A"/>
    <property type="match status" value="1"/>
</dbReference>
<dbReference type="GO" id="GO:0016020">
    <property type="term" value="C:membrane"/>
    <property type="evidence" value="ECO:0007669"/>
    <property type="project" value="TreeGrafter"/>
</dbReference>
<evidence type="ECO:0000313" key="3">
    <source>
        <dbReference type="EMBL" id="KAF6810295.1"/>
    </source>
</evidence>
<dbReference type="GO" id="GO:0006897">
    <property type="term" value="P:endocytosis"/>
    <property type="evidence" value="ECO:0007669"/>
    <property type="project" value="TreeGrafter"/>
</dbReference>
<dbReference type="GO" id="GO:0005739">
    <property type="term" value="C:mitochondrion"/>
    <property type="evidence" value="ECO:0007669"/>
    <property type="project" value="TreeGrafter"/>
</dbReference>
<dbReference type="InterPro" id="IPR000375">
    <property type="entry name" value="Dynamin_stalk"/>
</dbReference>
<dbReference type="GO" id="GO:0016559">
    <property type="term" value="P:peroxisome fission"/>
    <property type="evidence" value="ECO:0007669"/>
    <property type="project" value="TreeGrafter"/>
</dbReference>
<dbReference type="InterPro" id="IPR022812">
    <property type="entry name" value="Dynamin"/>
</dbReference>
<reference evidence="3" key="1">
    <citation type="journal article" date="2020" name="Phytopathology">
        <title>Genome Sequence Resources of Colletotrichum truncatum, C. plurivorum, C. musicola, and C. sojae: Four Species Pathogenic to Soybean (Glycine max).</title>
        <authorList>
            <person name="Rogerio F."/>
            <person name="Boufleur T.R."/>
            <person name="Ciampi-Guillardi M."/>
            <person name="Sukno S.A."/>
            <person name="Thon M.R."/>
            <person name="Massola Junior N.S."/>
            <person name="Baroncelli R."/>
        </authorList>
    </citation>
    <scope>NUCLEOTIDE SEQUENCE</scope>
    <source>
        <strain evidence="3">LFN00145</strain>
    </source>
</reference>